<dbReference type="EMBL" id="MHUS01000005">
    <property type="protein sequence ID" value="OHA81996.1"/>
    <property type="molecule type" value="Genomic_DNA"/>
</dbReference>
<comment type="caution">
    <text evidence="1">The sequence shown here is derived from an EMBL/GenBank/DDBJ whole genome shotgun (WGS) entry which is preliminary data.</text>
</comment>
<name>A0A1G2SAB8_9BACT</name>
<proteinExistence type="predicted"/>
<evidence type="ECO:0000313" key="2">
    <source>
        <dbReference type="Proteomes" id="UP000176997"/>
    </source>
</evidence>
<accession>A0A1G2SAB8</accession>
<gene>
    <name evidence="1" type="ORF">A2675_01570</name>
</gene>
<reference evidence="1 2" key="1">
    <citation type="journal article" date="2016" name="Nat. Commun.">
        <title>Thousands of microbial genomes shed light on interconnected biogeochemical processes in an aquifer system.</title>
        <authorList>
            <person name="Anantharaman K."/>
            <person name="Brown C.T."/>
            <person name="Hug L.A."/>
            <person name="Sharon I."/>
            <person name="Castelle C.J."/>
            <person name="Probst A.J."/>
            <person name="Thomas B.C."/>
            <person name="Singh A."/>
            <person name="Wilkins M.J."/>
            <person name="Karaoz U."/>
            <person name="Brodie E.L."/>
            <person name="Williams K.H."/>
            <person name="Hubbard S.S."/>
            <person name="Banfield J.F."/>
        </authorList>
    </citation>
    <scope>NUCLEOTIDE SEQUENCE [LARGE SCALE GENOMIC DNA]</scope>
</reference>
<dbReference type="Proteomes" id="UP000176997">
    <property type="component" value="Unassembled WGS sequence"/>
</dbReference>
<dbReference type="STRING" id="1802723.A2675_01570"/>
<sequence length="87" mass="9903">MSHKHIKDFFQRFALLTPTERIVKEAATSAIYATTNITVSPKSMVYHNNIIYIKGSPLVKGEILIHKKAILEILKKDIPKNTPQNIM</sequence>
<dbReference type="AlphaFoldDB" id="A0A1G2SAB8"/>
<evidence type="ECO:0000313" key="1">
    <source>
        <dbReference type="EMBL" id="OHA81996.1"/>
    </source>
</evidence>
<protein>
    <submittedName>
        <fullName evidence="1">Uncharacterized protein</fullName>
    </submittedName>
</protein>
<organism evidence="1 2">
    <name type="scientific">Candidatus Yonathbacteria bacterium RIFCSPHIGHO2_01_FULL_51_10</name>
    <dbReference type="NCBI Taxonomy" id="1802723"/>
    <lineage>
        <taxon>Bacteria</taxon>
        <taxon>Candidatus Yonathiibacteriota</taxon>
    </lineage>
</organism>